<dbReference type="AlphaFoldDB" id="A0A0A0HIH0"/>
<dbReference type="RefSeq" id="WP_037268654.1">
    <property type="nucleotide sequence ID" value="NZ_KN293975.1"/>
</dbReference>
<dbReference type="EMBL" id="AONH01000016">
    <property type="protein sequence ID" value="KGM86736.1"/>
    <property type="molecule type" value="Genomic_DNA"/>
</dbReference>
<comment type="caution">
    <text evidence="1">The sequence shown here is derived from an EMBL/GenBank/DDBJ whole genome shotgun (WGS) entry which is preliminary data.</text>
</comment>
<dbReference type="PATRIC" id="fig|1288298.3.peg.3041"/>
<organism evidence="1 2">
    <name type="scientific">Roseovarius mucosus DSM 17069</name>
    <dbReference type="NCBI Taxonomy" id="1288298"/>
    <lineage>
        <taxon>Bacteria</taxon>
        <taxon>Pseudomonadati</taxon>
        <taxon>Pseudomonadota</taxon>
        <taxon>Alphaproteobacteria</taxon>
        <taxon>Rhodobacterales</taxon>
        <taxon>Roseobacteraceae</taxon>
        <taxon>Roseovarius</taxon>
    </lineage>
</organism>
<accession>A0A0A0HIH0</accession>
<dbReference type="Proteomes" id="UP000030021">
    <property type="component" value="Unassembled WGS sequence"/>
</dbReference>
<gene>
    <name evidence="1" type="ORF">rosmuc_03029</name>
</gene>
<evidence type="ECO:0000313" key="2">
    <source>
        <dbReference type="Proteomes" id="UP000030021"/>
    </source>
</evidence>
<reference evidence="1 2" key="1">
    <citation type="submission" date="2013-01" db="EMBL/GenBank/DDBJ databases">
        <authorList>
            <person name="Fiebig A."/>
            <person name="Goeker M."/>
            <person name="Klenk H.-P.P."/>
        </authorList>
    </citation>
    <scope>NUCLEOTIDE SEQUENCE [LARGE SCALE GENOMIC DNA]</scope>
    <source>
        <strain evidence="1 2">DSM 17069</strain>
    </source>
</reference>
<dbReference type="HOGENOM" id="CLU_2169178_0_0_5"/>
<sequence>MATENLLERTMTLDTEPPLTITVDEGIQIMEVALHMAVREMRKELRWMLEVGGNASANVPPKLDLLDATERQMINDVLEALRACILCTGRNRIDDGLPAWIDDVIARGQV</sequence>
<evidence type="ECO:0000313" key="1">
    <source>
        <dbReference type="EMBL" id="KGM86736.1"/>
    </source>
</evidence>
<proteinExistence type="predicted"/>
<protein>
    <submittedName>
        <fullName evidence="1">Uncharacterized protein</fullName>
    </submittedName>
</protein>
<name>A0A0A0HIH0_9RHOB</name>